<evidence type="ECO:0000259" key="9">
    <source>
        <dbReference type="Pfam" id="PF10502"/>
    </source>
</evidence>
<evidence type="ECO:0000256" key="2">
    <source>
        <dbReference type="ARBA" id="ARBA00009370"/>
    </source>
</evidence>
<evidence type="ECO:0000256" key="5">
    <source>
        <dbReference type="ARBA" id="ARBA00022670"/>
    </source>
</evidence>
<dbReference type="GO" id="GO:0009003">
    <property type="term" value="F:signal peptidase activity"/>
    <property type="evidence" value="ECO:0007669"/>
    <property type="project" value="UniProtKB-EC"/>
</dbReference>
<organism evidence="10 11">
    <name type="scientific">Sphingobacterium haloxyli</name>
    <dbReference type="NCBI Taxonomy" id="2100533"/>
    <lineage>
        <taxon>Bacteria</taxon>
        <taxon>Pseudomonadati</taxon>
        <taxon>Bacteroidota</taxon>
        <taxon>Sphingobacteriia</taxon>
        <taxon>Sphingobacteriales</taxon>
        <taxon>Sphingobacteriaceae</taxon>
        <taxon>Sphingobacterium</taxon>
    </lineage>
</organism>
<evidence type="ECO:0000256" key="8">
    <source>
        <dbReference type="RuleBase" id="RU362042"/>
    </source>
</evidence>
<sequence length="295" mass="34082">MIDSKKHNIHDTERTINNSRYVGRIVLAIVITMLVVIVLRILVFASFRIPSFSMEPTLFAGDFILVNKLIPGPRIDFLGSSKDGRPFRLTGYRAIKRNQVLVFNDPYYKSKQIVKNWNVYHVKRCVGIPGDTLVIHNGAYYLNGQLNKFGDGIYANDGQRALYMSPRAYAPKMFKALGWTIDDFGPIYIPRKGDIITLDTANINLYRRIIEYETGKKLIEIDGGIFSLDGHASRQYQFDRNYYFMVGDNAMDSKDSRYWGLLPEDHIVGKVDYIWKSKDLGTNTYRFERFFKPVE</sequence>
<feature type="active site" evidence="7">
    <location>
        <position position="123"/>
    </location>
</feature>
<feature type="active site" evidence="7">
    <location>
        <position position="53"/>
    </location>
</feature>
<protein>
    <recommendedName>
        <fullName evidence="4 8">Signal peptidase I</fullName>
        <ecNumber evidence="3 8">3.4.21.89</ecNumber>
    </recommendedName>
</protein>
<dbReference type="InterPro" id="IPR019533">
    <property type="entry name" value="Peptidase_S26"/>
</dbReference>
<dbReference type="OrthoDB" id="9802919at2"/>
<evidence type="ECO:0000313" key="10">
    <source>
        <dbReference type="EMBL" id="PRD46110.1"/>
    </source>
</evidence>
<dbReference type="InterPro" id="IPR019758">
    <property type="entry name" value="Pept_S26A_signal_pept_1_CS"/>
</dbReference>
<keyword evidence="8" id="KW-1133">Transmembrane helix</keyword>
<dbReference type="PANTHER" id="PTHR43390">
    <property type="entry name" value="SIGNAL PEPTIDASE I"/>
    <property type="match status" value="1"/>
</dbReference>
<dbReference type="PANTHER" id="PTHR43390:SF1">
    <property type="entry name" value="CHLOROPLAST PROCESSING PEPTIDASE"/>
    <property type="match status" value="1"/>
</dbReference>
<dbReference type="EC" id="3.4.21.89" evidence="3 8"/>
<gene>
    <name evidence="10" type="primary">lepB</name>
    <name evidence="10" type="ORF">C5745_16945</name>
</gene>
<dbReference type="GO" id="GO:0016020">
    <property type="term" value="C:membrane"/>
    <property type="evidence" value="ECO:0007669"/>
    <property type="project" value="UniProtKB-SubCell"/>
</dbReference>
<dbReference type="SUPFAM" id="SSF51306">
    <property type="entry name" value="LexA/Signal peptidase"/>
    <property type="match status" value="1"/>
</dbReference>
<feature type="transmembrane region" description="Helical" evidence="8">
    <location>
        <begin position="21"/>
        <end position="47"/>
    </location>
</feature>
<evidence type="ECO:0000313" key="11">
    <source>
        <dbReference type="Proteomes" id="UP000239711"/>
    </source>
</evidence>
<dbReference type="PROSITE" id="PS00501">
    <property type="entry name" value="SPASE_I_1"/>
    <property type="match status" value="1"/>
</dbReference>
<evidence type="ECO:0000256" key="7">
    <source>
        <dbReference type="PIRSR" id="PIRSR600223-1"/>
    </source>
</evidence>
<evidence type="ECO:0000256" key="6">
    <source>
        <dbReference type="ARBA" id="ARBA00022801"/>
    </source>
</evidence>
<dbReference type="GO" id="GO:0004252">
    <property type="term" value="F:serine-type endopeptidase activity"/>
    <property type="evidence" value="ECO:0007669"/>
    <property type="project" value="InterPro"/>
</dbReference>
<name>A0A2S9J043_9SPHI</name>
<dbReference type="Gene3D" id="2.10.109.10">
    <property type="entry name" value="Umud Fragment, subunit A"/>
    <property type="match status" value="2"/>
</dbReference>
<evidence type="ECO:0000256" key="1">
    <source>
        <dbReference type="ARBA" id="ARBA00000677"/>
    </source>
</evidence>
<keyword evidence="5 8" id="KW-0645">Protease</keyword>
<dbReference type="Proteomes" id="UP000239711">
    <property type="component" value="Unassembled WGS sequence"/>
</dbReference>
<reference evidence="10 11" key="1">
    <citation type="submission" date="2018-02" db="EMBL/GenBank/DDBJ databases">
        <title>The draft genome of Sphingobacterium sp. 5JN-11.</title>
        <authorList>
            <person name="Liu L."/>
            <person name="Li L."/>
            <person name="Liang L."/>
            <person name="Zhang X."/>
            <person name="Wang T."/>
        </authorList>
    </citation>
    <scope>NUCLEOTIDE SEQUENCE [LARGE SCALE GENOMIC DNA]</scope>
    <source>
        <strain evidence="10 11">5JN-11</strain>
    </source>
</reference>
<dbReference type="InterPro" id="IPR019756">
    <property type="entry name" value="Pept_S26A_signal_pept_1_Ser-AS"/>
</dbReference>
<dbReference type="Pfam" id="PF10502">
    <property type="entry name" value="Peptidase_S26"/>
    <property type="match status" value="1"/>
</dbReference>
<dbReference type="PRINTS" id="PR00727">
    <property type="entry name" value="LEADERPTASE"/>
</dbReference>
<dbReference type="AlphaFoldDB" id="A0A2S9J043"/>
<dbReference type="GO" id="GO:0006465">
    <property type="term" value="P:signal peptide processing"/>
    <property type="evidence" value="ECO:0007669"/>
    <property type="project" value="InterPro"/>
</dbReference>
<dbReference type="NCBIfam" id="TIGR02227">
    <property type="entry name" value="sigpep_I_bact"/>
    <property type="match status" value="1"/>
</dbReference>
<evidence type="ECO:0000256" key="3">
    <source>
        <dbReference type="ARBA" id="ARBA00013208"/>
    </source>
</evidence>
<comment type="caution">
    <text evidence="10">The sequence shown here is derived from an EMBL/GenBank/DDBJ whole genome shotgun (WGS) entry which is preliminary data.</text>
</comment>
<accession>A0A2S9J043</accession>
<dbReference type="PROSITE" id="PS00761">
    <property type="entry name" value="SPASE_I_3"/>
    <property type="match status" value="1"/>
</dbReference>
<comment type="similarity">
    <text evidence="2 8">Belongs to the peptidase S26 family.</text>
</comment>
<keyword evidence="8" id="KW-0812">Transmembrane</keyword>
<dbReference type="InterPro" id="IPR000223">
    <property type="entry name" value="Pept_S26A_signal_pept_1"/>
</dbReference>
<keyword evidence="11" id="KW-1185">Reference proteome</keyword>
<evidence type="ECO:0000256" key="4">
    <source>
        <dbReference type="ARBA" id="ARBA00019232"/>
    </source>
</evidence>
<feature type="domain" description="Peptidase S26" evidence="9">
    <location>
        <begin position="24"/>
        <end position="275"/>
    </location>
</feature>
<dbReference type="EMBL" id="PVBQ01000017">
    <property type="protein sequence ID" value="PRD46110.1"/>
    <property type="molecule type" value="Genomic_DNA"/>
</dbReference>
<keyword evidence="8" id="KW-0472">Membrane</keyword>
<proteinExistence type="inferred from homology"/>
<keyword evidence="6 8" id="KW-0378">Hydrolase</keyword>
<dbReference type="RefSeq" id="WP_105718205.1">
    <property type="nucleotide sequence ID" value="NZ_PVBQ01000017.1"/>
</dbReference>
<comment type="subcellular location">
    <subcellularLocation>
        <location evidence="8">Membrane</location>
        <topology evidence="8">Single-pass type II membrane protein</topology>
    </subcellularLocation>
</comment>
<dbReference type="InterPro" id="IPR036286">
    <property type="entry name" value="LexA/Signal_pep-like_sf"/>
</dbReference>
<dbReference type="CDD" id="cd06530">
    <property type="entry name" value="S26_SPase_I"/>
    <property type="match status" value="2"/>
</dbReference>
<comment type="catalytic activity">
    <reaction evidence="1 8">
        <text>Cleavage of hydrophobic, N-terminal signal or leader sequences from secreted and periplasmic proteins.</text>
        <dbReference type="EC" id="3.4.21.89"/>
    </reaction>
</comment>